<name>A0A6G1Q387_CHAAH</name>
<evidence type="ECO:0000313" key="5">
    <source>
        <dbReference type="Proteomes" id="UP000503349"/>
    </source>
</evidence>
<dbReference type="InterPro" id="IPR011009">
    <property type="entry name" value="Kinase-like_dom_sf"/>
</dbReference>
<evidence type="ECO:0000313" key="4">
    <source>
        <dbReference type="EMBL" id="KAF3696972.1"/>
    </source>
</evidence>
<dbReference type="GO" id="GO:0005524">
    <property type="term" value="F:ATP binding"/>
    <property type="evidence" value="ECO:0007669"/>
    <property type="project" value="InterPro"/>
</dbReference>
<dbReference type="AlphaFoldDB" id="A0A6G1Q387"/>
<dbReference type="Gene3D" id="3.30.70.2760">
    <property type="match status" value="1"/>
</dbReference>
<feature type="domain" description="HD" evidence="3">
    <location>
        <begin position="57"/>
        <end position="207"/>
    </location>
</feature>
<reference evidence="5" key="2">
    <citation type="submission" date="2019-02" db="EMBL/GenBank/DDBJ databases">
        <title>Opniocepnalus argus Var Kimnra genome.</title>
        <authorList>
            <person name="Zhou C."/>
            <person name="Xiao S."/>
        </authorList>
    </citation>
    <scope>NUCLEOTIDE SEQUENCE [LARGE SCALE GENOMIC DNA]</scope>
</reference>
<keyword evidence="4" id="KW-0378">Hydrolase</keyword>
<dbReference type="PROSITE" id="PS51831">
    <property type="entry name" value="HD"/>
    <property type="match status" value="1"/>
</dbReference>
<dbReference type="GO" id="GO:0006203">
    <property type="term" value="P:dGTP catabolic process"/>
    <property type="evidence" value="ECO:0007669"/>
    <property type="project" value="TreeGrafter"/>
</dbReference>
<gene>
    <name evidence="4" type="ORF">EXN66_Car012652</name>
</gene>
<feature type="compositionally biased region" description="Basic and acidic residues" evidence="2">
    <location>
        <begin position="735"/>
        <end position="746"/>
    </location>
</feature>
<dbReference type="GO" id="GO:0051607">
    <property type="term" value="P:defense response to virus"/>
    <property type="evidence" value="ECO:0007669"/>
    <property type="project" value="TreeGrafter"/>
</dbReference>
<dbReference type="PANTHER" id="PTHR11373:SF4">
    <property type="entry name" value="DEOXYNUCLEOSIDE TRIPHOSPHATE TRIPHOSPHOHYDROLASE SAMHD1"/>
    <property type="match status" value="1"/>
</dbReference>
<dbReference type="SUPFAM" id="SSF109604">
    <property type="entry name" value="HD-domain/PDEase-like"/>
    <property type="match status" value="1"/>
</dbReference>
<dbReference type="Proteomes" id="UP000503349">
    <property type="component" value="Chromosome 12"/>
</dbReference>
<dbReference type="PANTHER" id="PTHR11373">
    <property type="entry name" value="DEOXYNUCLEOSIDE TRIPHOSPHATE TRIPHOSPHOHYDROLASE"/>
    <property type="match status" value="1"/>
</dbReference>
<dbReference type="InterPro" id="IPR003607">
    <property type="entry name" value="HD/PDEase_dom"/>
</dbReference>
<dbReference type="GO" id="GO:0008832">
    <property type="term" value="F:dGTPase activity"/>
    <property type="evidence" value="ECO:0007669"/>
    <property type="project" value="TreeGrafter"/>
</dbReference>
<proteinExistence type="inferred from homology"/>
<dbReference type="Gene3D" id="1.10.3210.10">
    <property type="entry name" value="Hypothetical protein af1432"/>
    <property type="match status" value="1"/>
</dbReference>
<dbReference type="Pfam" id="PF01966">
    <property type="entry name" value="HD"/>
    <property type="match status" value="1"/>
</dbReference>
<dbReference type="SMART" id="SM00220">
    <property type="entry name" value="S_TKc"/>
    <property type="match status" value="1"/>
</dbReference>
<sequence length="757" mass="85765">MASSKMDYKVFNDPIHGHIELPPLLVRIIDTPQFQRLRFIKQQGGTYFVFPGASHNRFEHSIGVAHLAGELAQALKTRQENFNITPADILCVQIAGLCHDLGHGPFSHLFDGMFMPKARPENKEKHEDVSIRMFEHLVKCNKLELEMVKHGLDLSRDLDFIKEMIYPKIEKNGEPWPYRGRTKDKSFLYEIVSNKANGIDVDKFDYFARDCHHLGMQNNFDHLRFLMFTRVCEVDGYRHICSRDKEVHNLYDMFNTRSCLHRRACQHKVNKNVEMMITDALLKAKNAIKFEGSGGKLVSLVNITEDMEAFTQLKALFTFNVTSSLLSKPNTMWDQVFEHILLSSSPDLAQAKSILQRIISRDLYKYVGQVLDDNPTKEKIDSLKSKLVQAQTEALPDNRMHTFFEVTIVSMDYGMKEEDPINNAYFYSKHSPDTAFKIPQDQVSKLLPNQFSEKFIRVYWKTTDSESLEAAKRQFEVWCRENGNRLPQLADFGLSNHFQKGTLLQTYCGSPLHAAPEIVIVVPTRGQRWTAGPWGCCSMLWCTAVCHLMGPVTQHSLSRPNPRSDACALIDWLLTVRVDERATIEDVANHWWVNWGYEESVCDCPSSSNQECPSPLLARYIDWQNQVAAASNMSVNPGYLSSNSSCQPQPSPHPFYFSLPLKSDRGGGGVHEGLSSLRKSRKENAIPQTAADTTADVLSTSLPPLSTFSQPSSKMPKKGILKNSYEGESGYSTSSERRGSVVRETDAGNDTDAALNR</sequence>
<dbReference type="GO" id="GO:0005634">
    <property type="term" value="C:nucleus"/>
    <property type="evidence" value="ECO:0007669"/>
    <property type="project" value="TreeGrafter"/>
</dbReference>
<dbReference type="GO" id="GO:0004672">
    <property type="term" value="F:protein kinase activity"/>
    <property type="evidence" value="ECO:0007669"/>
    <property type="project" value="InterPro"/>
</dbReference>
<dbReference type="SMART" id="SM00471">
    <property type="entry name" value="HDc"/>
    <property type="match status" value="1"/>
</dbReference>
<dbReference type="InterPro" id="IPR000719">
    <property type="entry name" value="Prot_kinase_dom"/>
</dbReference>
<comment type="similarity">
    <text evidence="1">Belongs to the SAMHD1 family.</text>
</comment>
<evidence type="ECO:0000256" key="1">
    <source>
        <dbReference type="ARBA" id="ARBA00005776"/>
    </source>
</evidence>
<reference evidence="4 5" key="1">
    <citation type="submission" date="2019-02" db="EMBL/GenBank/DDBJ databases">
        <title>Opniocepnalus argus genome.</title>
        <authorList>
            <person name="Zhou C."/>
            <person name="Xiao S."/>
        </authorList>
    </citation>
    <scope>NUCLEOTIDE SEQUENCE [LARGE SCALE GENOMIC DNA]</scope>
    <source>
        <strain evidence="4">OARG1902GOOAL</strain>
        <tissue evidence="4">Muscle</tissue>
    </source>
</reference>
<evidence type="ECO:0000256" key="2">
    <source>
        <dbReference type="SAM" id="MobiDB-lite"/>
    </source>
</evidence>
<keyword evidence="5" id="KW-1185">Reference proteome</keyword>
<dbReference type="EMBL" id="CM015723">
    <property type="protein sequence ID" value="KAF3696972.1"/>
    <property type="molecule type" value="Genomic_DNA"/>
</dbReference>
<protein>
    <submittedName>
        <fullName evidence="4">Deoxynucleoside triphosphate triphosphohydrolase SAMHD1</fullName>
    </submittedName>
</protein>
<dbReference type="GO" id="GO:0045088">
    <property type="term" value="P:regulation of innate immune response"/>
    <property type="evidence" value="ECO:0007669"/>
    <property type="project" value="TreeGrafter"/>
</dbReference>
<dbReference type="InterPro" id="IPR050135">
    <property type="entry name" value="dGTPase-like"/>
</dbReference>
<dbReference type="SUPFAM" id="SSF56112">
    <property type="entry name" value="Protein kinase-like (PK-like)"/>
    <property type="match status" value="1"/>
</dbReference>
<feature type="compositionally biased region" description="Low complexity" evidence="2">
    <location>
        <begin position="698"/>
        <end position="713"/>
    </location>
</feature>
<feature type="region of interest" description="Disordered" evidence="2">
    <location>
        <begin position="667"/>
        <end position="757"/>
    </location>
</feature>
<dbReference type="InterPro" id="IPR006674">
    <property type="entry name" value="HD_domain"/>
</dbReference>
<organism evidence="4 5">
    <name type="scientific">Channa argus</name>
    <name type="common">Northern snakehead</name>
    <name type="synonym">Ophicephalus argus</name>
    <dbReference type="NCBI Taxonomy" id="215402"/>
    <lineage>
        <taxon>Eukaryota</taxon>
        <taxon>Metazoa</taxon>
        <taxon>Chordata</taxon>
        <taxon>Craniata</taxon>
        <taxon>Vertebrata</taxon>
        <taxon>Euteleostomi</taxon>
        <taxon>Actinopterygii</taxon>
        <taxon>Neopterygii</taxon>
        <taxon>Teleostei</taxon>
        <taxon>Neoteleostei</taxon>
        <taxon>Acanthomorphata</taxon>
        <taxon>Anabantaria</taxon>
        <taxon>Anabantiformes</taxon>
        <taxon>Channoidei</taxon>
        <taxon>Channidae</taxon>
        <taxon>Channa</taxon>
    </lineage>
</organism>
<accession>A0A6G1Q387</accession>
<evidence type="ECO:0000259" key="3">
    <source>
        <dbReference type="PROSITE" id="PS51831"/>
    </source>
</evidence>
<dbReference type="CDD" id="cd00077">
    <property type="entry name" value="HDc"/>
    <property type="match status" value="1"/>
</dbReference>
<feature type="compositionally biased region" description="Low complexity" evidence="2">
    <location>
        <begin position="724"/>
        <end position="734"/>
    </location>
</feature>